<name>F4BII0_9GAMM</name>
<dbReference type="Pfam" id="PF11685">
    <property type="entry name" value="DUF3281"/>
    <property type="match status" value="1"/>
</dbReference>
<organism evidence="1 2">
    <name type="scientific">Francisella hispaniensis</name>
    <dbReference type="NCBI Taxonomy" id="622488"/>
    <lineage>
        <taxon>Bacteria</taxon>
        <taxon>Pseudomonadati</taxon>
        <taxon>Pseudomonadota</taxon>
        <taxon>Gammaproteobacteria</taxon>
        <taxon>Thiotrichales</taxon>
        <taxon>Francisellaceae</taxon>
        <taxon>Francisella</taxon>
    </lineage>
</organism>
<dbReference type="InterPro" id="IPR021699">
    <property type="entry name" value="DUF3281"/>
</dbReference>
<protein>
    <recommendedName>
        <fullName evidence="3">Lipoprotein</fullName>
    </recommendedName>
</protein>
<dbReference type="EMBL" id="CP002558">
    <property type="protein sequence ID" value="AEB27974.1"/>
    <property type="molecule type" value="Genomic_DNA"/>
</dbReference>
<dbReference type="RefSeq" id="WP_014547454.1">
    <property type="nucleotide sequence ID" value="NC_017449.1"/>
</dbReference>
<sequence>MTARKKLLIGTAIISSAAILGSCSKSETDTELRIVDQCNTANDLCKFELTNAVVSRYTNLLGKTIERLESQIPLQDIQGTITWNPPAGATPANNADVVTQLGSGCQNDSCTVNANPTAYNLAAGSNAISVSGNVTVNGKTVDLATAVPPVTVDTIQVSHVFQWAASPTLPTRQTIQDVVDALNEHQAEAHGVFSVEGNSWKITCNPGYQWLNDQDPAWGGQSRETGGLSRISSMVRWGGTSWIAGSISSNVTRNNYSNLRVFTAGCWPVS</sequence>
<evidence type="ECO:0008006" key="3">
    <source>
        <dbReference type="Google" id="ProtNLM"/>
    </source>
</evidence>
<gene>
    <name evidence="1" type="ordered locus">FN3523_0117</name>
</gene>
<accession>F4BII0</accession>
<evidence type="ECO:0000313" key="2">
    <source>
        <dbReference type="Proteomes" id="UP000008303"/>
    </source>
</evidence>
<proteinExistence type="predicted"/>
<evidence type="ECO:0000313" key="1">
    <source>
        <dbReference type="EMBL" id="AEB27974.1"/>
    </source>
</evidence>
<dbReference type="PATRIC" id="fig|676032.3.peg.118"/>
<dbReference type="KEGG" id="fcn:FN3523_0117"/>
<dbReference type="Proteomes" id="UP000008303">
    <property type="component" value="Chromosome"/>
</dbReference>
<dbReference type="HOGENOM" id="CLU_088189_0_0_6"/>
<reference evidence="2" key="1">
    <citation type="journal article" date="2011" name="Appl. Environ. Microbiol.">
        <title>Common ancestry and novel genetic traits of Francisella novicida-like isolates from North America and Australia as revealed by comparative genomic analyses.</title>
        <authorList>
            <person name="Siddaramappa S."/>
            <person name="Challacombe J.F."/>
            <person name="Petersen J.M."/>
            <person name="Pillai S."/>
            <person name="Hogg G."/>
            <person name="Kuske C.R."/>
        </authorList>
    </citation>
    <scope>NUCLEOTIDE SEQUENCE [LARGE SCALE GENOMIC DNA]</scope>
    <source>
        <strain evidence="2">3523</strain>
    </source>
</reference>
<dbReference type="PROSITE" id="PS51257">
    <property type="entry name" value="PROKAR_LIPOPROTEIN"/>
    <property type="match status" value="1"/>
</dbReference>
<dbReference type="AlphaFoldDB" id="F4BII0"/>